<comment type="similarity">
    <text evidence="1">Belongs to the beta type-B retroviral polymerase family. HERV class-II K(HML-2) pol subfamily.</text>
</comment>
<evidence type="ECO:0000313" key="4">
    <source>
        <dbReference type="EMBL" id="KAJ1088301.1"/>
    </source>
</evidence>
<reference evidence="4" key="1">
    <citation type="journal article" date="2022" name="bioRxiv">
        <title>Sequencing and chromosome-scale assembly of the giantPleurodeles waltlgenome.</title>
        <authorList>
            <person name="Brown T."/>
            <person name="Elewa A."/>
            <person name="Iarovenko S."/>
            <person name="Subramanian E."/>
            <person name="Araus A.J."/>
            <person name="Petzold A."/>
            <person name="Susuki M."/>
            <person name="Suzuki K.-i.T."/>
            <person name="Hayashi T."/>
            <person name="Toyoda A."/>
            <person name="Oliveira C."/>
            <person name="Osipova E."/>
            <person name="Leigh N.D."/>
            <person name="Simon A."/>
            <person name="Yun M.H."/>
        </authorList>
    </citation>
    <scope>NUCLEOTIDE SEQUENCE</scope>
    <source>
        <strain evidence="4">20211129_DDA</strain>
        <tissue evidence="4">Liver</tissue>
    </source>
</reference>
<protein>
    <recommendedName>
        <fullName evidence="2">ribonuclease H</fullName>
        <ecNumber evidence="2">3.1.26.4</ecNumber>
    </recommendedName>
</protein>
<evidence type="ECO:0000256" key="2">
    <source>
        <dbReference type="ARBA" id="ARBA00012180"/>
    </source>
</evidence>
<comment type="caution">
    <text evidence="4">The sequence shown here is derived from an EMBL/GenBank/DDBJ whole genome shotgun (WGS) entry which is preliminary data.</text>
</comment>
<dbReference type="Proteomes" id="UP001066276">
    <property type="component" value="Chromosome 11"/>
</dbReference>
<accession>A0AAV7L9L7</accession>
<organism evidence="4 5">
    <name type="scientific">Pleurodeles waltl</name>
    <name type="common">Iberian ribbed newt</name>
    <dbReference type="NCBI Taxonomy" id="8319"/>
    <lineage>
        <taxon>Eukaryota</taxon>
        <taxon>Metazoa</taxon>
        <taxon>Chordata</taxon>
        <taxon>Craniata</taxon>
        <taxon>Vertebrata</taxon>
        <taxon>Euteleostomi</taxon>
        <taxon>Amphibia</taxon>
        <taxon>Batrachia</taxon>
        <taxon>Caudata</taxon>
        <taxon>Salamandroidea</taxon>
        <taxon>Salamandridae</taxon>
        <taxon>Pleurodelinae</taxon>
        <taxon>Pleurodeles</taxon>
    </lineage>
</organism>
<dbReference type="EC" id="3.1.26.4" evidence="2"/>
<dbReference type="SUPFAM" id="SSF56672">
    <property type="entry name" value="DNA/RNA polymerases"/>
    <property type="match status" value="1"/>
</dbReference>
<dbReference type="Gene3D" id="3.10.10.10">
    <property type="entry name" value="HIV Type 1 Reverse Transcriptase, subunit A, domain 1"/>
    <property type="match status" value="1"/>
</dbReference>
<dbReference type="InterPro" id="IPR050951">
    <property type="entry name" value="Retrovirus_Pol_polyprotein"/>
</dbReference>
<dbReference type="CDD" id="cd01647">
    <property type="entry name" value="RT_LTR"/>
    <property type="match status" value="1"/>
</dbReference>
<sequence>MFVGNVGDGEDVIREFPDMFTDRLGELKNFEHKIILKNNDTPVVHKVRKVQNLMLSLLEQEIDKLKGMDVIEDIESSEWLAPVVLVPKDNGTKIRMHVDLRDFNQRIWVDRQPLPNIAETLSMLKGAKIFSVMDLSAAYYQLRLYKDSKHLTSFVTPLGAFRFKRFPLGLASAAACFQTLMKKVLEGVRNVLFFQNDILIYGENELTHDATLKEVLERLRDNGLTVKREK</sequence>
<dbReference type="GO" id="GO:0004523">
    <property type="term" value="F:RNA-DNA hybrid ribonuclease activity"/>
    <property type="evidence" value="ECO:0007669"/>
    <property type="project" value="UniProtKB-EC"/>
</dbReference>
<dbReference type="EMBL" id="JANPWB010000015">
    <property type="protein sequence ID" value="KAJ1088301.1"/>
    <property type="molecule type" value="Genomic_DNA"/>
</dbReference>
<dbReference type="Gene3D" id="3.30.70.270">
    <property type="match status" value="1"/>
</dbReference>
<gene>
    <name evidence="4" type="ORF">NDU88_001459</name>
</gene>
<dbReference type="AlphaFoldDB" id="A0AAV7L9L7"/>
<dbReference type="Pfam" id="PF00078">
    <property type="entry name" value="RVT_1"/>
    <property type="match status" value="1"/>
</dbReference>
<dbReference type="InterPro" id="IPR000477">
    <property type="entry name" value="RT_dom"/>
</dbReference>
<evidence type="ECO:0000259" key="3">
    <source>
        <dbReference type="PROSITE" id="PS50878"/>
    </source>
</evidence>
<evidence type="ECO:0000313" key="5">
    <source>
        <dbReference type="Proteomes" id="UP001066276"/>
    </source>
</evidence>
<proteinExistence type="inferred from homology"/>
<keyword evidence="5" id="KW-1185">Reference proteome</keyword>
<dbReference type="InterPro" id="IPR043502">
    <property type="entry name" value="DNA/RNA_pol_sf"/>
</dbReference>
<feature type="domain" description="Reverse transcriptase" evidence="3">
    <location>
        <begin position="67"/>
        <end position="230"/>
    </location>
</feature>
<name>A0AAV7L9L7_PLEWA</name>
<dbReference type="PROSITE" id="PS50878">
    <property type="entry name" value="RT_POL"/>
    <property type="match status" value="1"/>
</dbReference>
<dbReference type="PANTHER" id="PTHR37984">
    <property type="entry name" value="PROTEIN CBG26694"/>
    <property type="match status" value="1"/>
</dbReference>
<evidence type="ECO:0000256" key="1">
    <source>
        <dbReference type="ARBA" id="ARBA00010879"/>
    </source>
</evidence>
<dbReference type="InterPro" id="IPR043128">
    <property type="entry name" value="Rev_trsase/Diguanyl_cyclase"/>
</dbReference>
<dbReference type="PANTHER" id="PTHR37984:SF9">
    <property type="entry name" value="INTEGRASE CATALYTIC DOMAIN-CONTAINING PROTEIN"/>
    <property type="match status" value="1"/>
</dbReference>